<keyword evidence="8" id="KW-1185">Reference proteome</keyword>
<feature type="transmembrane region" description="Helical" evidence="5">
    <location>
        <begin position="41"/>
        <end position="59"/>
    </location>
</feature>
<evidence type="ECO:0000313" key="7">
    <source>
        <dbReference type="EMBL" id="TPW30905.1"/>
    </source>
</evidence>
<evidence type="ECO:0000256" key="1">
    <source>
        <dbReference type="ARBA" id="ARBA00004141"/>
    </source>
</evidence>
<evidence type="ECO:0000259" key="6">
    <source>
        <dbReference type="Pfam" id="PF04932"/>
    </source>
</evidence>
<feature type="transmembrane region" description="Helical" evidence="5">
    <location>
        <begin position="157"/>
        <end position="176"/>
    </location>
</feature>
<evidence type="ECO:0000256" key="5">
    <source>
        <dbReference type="SAM" id="Phobius"/>
    </source>
</evidence>
<reference evidence="7 8" key="1">
    <citation type="submission" date="2019-06" db="EMBL/GenBank/DDBJ databases">
        <authorList>
            <person name="Li M."/>
        </authorList>
    </citation>
    <scope>NUCLEOTIDE SEQUENCE [LARGE SCALE GENOMIC DNA]</scope>
    <source>
        <strain evidence="7 8">BGMRC2036</strain>
    </source>
</reference>
<feature type="transmembrane region" description="Helical" evidence="5">
    <location>
        <begin position="202"/>
        <end position="221"/>
    </location>
</feature>
<keyword evidence="4 5" id="KW-0472">Membrane</keyword>
<evidence type="ECO:0000313" key="8">
    <source>
        <dbReference type="Proteomes" id="UP000318801"/>
    </source>
</evidence>
<feature type="domain" description="O-antigen ligase-related" evidence="6">
    <location>
        <begin position="248"/>
        <end position="389"/>
    </location>
</feature>
<dbReference type="RefSeq" id="WP_141148776.1">
    <property type="nucleotide sequence ID" value="NZ_VHLG01000004.1"/>
</dbReference>
<feature type="transmembrane region" description="Helical" evidence="5">
    <location>
        <begin position="386"/>
        <end position="406"/>
    </location>
</feature>
<dbReference type="Pfam" id="PF04932">
    <property type="entry name" value="Wzy_C"/>
    <property type="match status" value="1"/>
</dbReference>
<feature type="transmembrane region" description="Helical" evidence="5">
    <location>
        <begin position="265"/>
        <end position="283"/>
    </location>
</feature>
<dbReference type="PANTHER" id="PTHR37422:SF23">
    <property type="entry name" value="TEICHURONIC ACID BIOSYNTHESIS PROTEIN TUAE"/>
    <property type="match status" value="1"/>
</dbReference>
<keyword evidence="3 5" id="KW-1133">Transmembrane helix</keyword>
<feature type="transmembrane region" description="Helical" evidence="5">
    <location>
        <begin position="20"/>
        <end position="35"/>
    </location>
</feature>
<feature type="transmembrane region" description="Helical" evidence="5">
    <location>
        <begin position="292"/>
        <end position="311"/>
    </location>
</feature>
<protein>
    <submittedName>
        <fullName evidence="7">O-antigen ligase family protein</fullName>
    </submittedName>
</protein>
<feature type="transmembrane region" description="Helical" evidence="5">
    <location>
        <begin position="242"/>
        <end position="259"/>
    </location>
</feature>
<keyword evidence="2 5" id="KW-0812">Transmembrane</keyword>
<evidence type="ECO:0000256" key="4">
    <source>
        <dbReference type="ARBA" id="ARBA00023136"/>
    </source>
</evidence>
<accession>A0A506UDL4</accession>
<feature type="transmembrane region" description="Helical" evidence="5">
    <location>
        <begin position="80"/>
        <end position="105"/>
    </location>
</feature>
<dbReference type="EMBL" id="VHLG01000004">
    <property type="protein sequence ID" value="TPW30905.1"/>
    <property type="molecule type" value="Genomic_DNA"/>
</dbReference>
<organism evidence="7 8">
    <name type="scientific">Martelella alba</name>
    <dbReference type="NCBI Taxonomy" id="2590451"/>
    <lineage>
        <taxon>Bacteria</taxon>
        <taxon>Pseudomonadati</taxon>
        <taxon>Pseudomonadota</taxon>
        <taxon>Alphaproteobacteria</taxon>
        <taxon>Hyphomicrobiales</taxon>
        <taxon>Aurantimonadaceae</taxon>
        <taxon>Martelella</taxon>
    </lineage>
</organism>
<evidence type="ECO:0000256" key="2">
    <source>
        <dbReference type="ARBA" id="ARBA00022692"/>
    </source>
</evidence>
<evidence type="ECO:0000256" key="3">
    <source>
        <dbReference type="ARBA" id="ARBA00022989"/>
    </source>
</evidence>
<dbReference type="GO" id="GO:0016874">
    <property type="term" value="F:ligase activity"/>
    <property type="evidence" value="ECO:0007669"/>
    <property type="project" value="UniProtKB-KW"/>
</dbReference>
<comment type="subcellular location">
    <subcellularLocation>
        <location evidence="1">Membrane</location>
        <topology evidence="1">Multi-pass membrane protein</topology>
    </subcellularLocation>
</comment>
<feature type="transmembrane region" description="Helical" evidence="5">
    <location>
        <begin position="125"/>
        <end position="145"/>
    </location>
</feature>
<dbReference type="InterPro" id="IPR007016">
    <property type="entry name" value="O-antigen_ligase-rel_domated"/>
</dbReference>
<dbReference type="GO" id="GO:0016020">
    <property type="term" value="C:membrane"/>
    <property type="evidence" value="ECO:0007669"/>
    <property type="project" value="UniProtKB-SubCell"/>
</dbReference>
<sequence length="474" mass="51767">MSKRKSKPSRQARSVLNNRTLFFLAVLLLVTPLMLGGNRPAVWALDATVVFGWMVLYVWRVMRYDITPRVLPSQFPLIAGLFFAFAAYCLVQVMPVFSFLSNNILAFPSGYGGGDTISVAPGDTFLALLRWLTYGSVFYLVLQIAANPGRSAFFTRVLFAIIVAHAVYGLLLRFQFGDKILFVHKWAYTGSVTGGFVNRNSFATFLAFGVPLGAALIGTRVSKYRRDGGRKLIDLLTARDGVILYVVGLLLVVMALVATESRMGNIAAFLGGIVTCAIMAANFRSAVTTRSIVGLLAVLLAAFGLVVAFYGSSLVDRFSYDTASISVAVRAALYEQTWRMFMDRPLLGFGGNGFEFAFPLFHQDALSADYLWDLAHSTYLALWSEYGLIFGSMPLVIVALVFWRILRSDFSLAEDPSGSIAAIGVIVTAAVHSTVDFSLEMEGVTLLFVAILANGIGETRLPRERDATAEAKES</sequence>
<dbReference type="Proteomes" id="UP000318801">
    <property type="component" value="Unassembled WGS sequence"/>
</dbReference>
<gene>
    <name evidence="7" type="ORF">FJU08_09560</name>
</gene>
<dbReference type="OrthoDB" id="4391260at2"/>
<dbReference type="PANTHER" id="PTHR37422">
    <property type="entry name" value="TEICHURONIC ACID BIOSYNTHESIS PROTEIN TUAE"/>
    <property type="match status" value="1"/>
</dbReference>
<name>A0A506UDL4_9HYPH</name>
<proteinExistence type="predicted"/>
<dbReference type="InterPro" id="IPR051533">
    <property type="entry name" value="WaaL-like"/>
</dbReference>
<keyword evidence="7" id="KW-0436">Ligase</keyword>
<comment type="caution">
    <text evidence="7">The sequence shown here is derived from an EMBL/GenBank/DDBJ whole genome shotgun (WGS) entry which is preliminary data.</text>
</comment>
<dbReference type="AlphaFoldDB" id="A0A506UDL4"/>